<organism evidence="2 3">
    <name type="scientific">Aquipuribacter nitratireducens</name>
    <dbReference type="NCBI Taxonomy" id="650104"/>
    <lineage>
        <taxon>Bacteria</taxon>
        <taxon>Bacillati</taxon>
        <taxon>Actinomycetota</taxon>
        <taxon>Actinomycetes</taxon>
        <taxon>Micrococcales</taxon>
        <taxon>Intrasporangiaceae</taxon>
        <taxon>Aquipuribacter</taxon>
    </lineage>
</organism>
<dbReference type="CDD" id="cd05379">
    <property type="entry name" value="CAP_bacterial"/>
    <property type="match status" value="1"/>
</dbReference>
<comment type="caution">
    <text evidence="2">The sequence shown here is derived from an EMBL/GenBank/DDBJ whole genome shotgun (WGS) entry which is preliminary data.</text>
</comment>
<protein>
    <submittedName>
        <fullName evidence="2">CAP domain-containing protein</fullName>
    </submittedName>
</protein>
<reference evidence="3" key="1">
    <citation type="journal article" date="2019" name="Int. J. Syst. Evol. Microbiol.">
        <title>The Global Catalogue of Microorganisms (GCM) 10K type strain sequencing project: providing services to taxonomists for standard genome sequencing and annotation.</title>
        <authorList>
            <consortium name="The Broad Institute Genomics Platform"/>
            <consortium name="The Broad Institute Genome Sequencing Center for Infectious Disease"/>
            <person name="Wu L."/>
            <person name="Ma J."/>
        </authorList>
    </citation>
    <scope>NUCLEOTIDE SEQUENCE [LARGE SCALE GENOMIC DNA]</scope>
    <source>
        <strain evidence="3">CCUG 43114</strain>
    </source>
</reference>
<proteinExistence type="predicted"/>
<name>A0ABW0GMY8_9MICO</name>
<dbReference type="PROSITE" id="PS51318">
    <property type="entry name" value="TAT"/>
    <property type="match status" value="1"/>
</dbReference>
<dbReference type="InterPro" id="IPR035940">
    <property type="entry name" value="CAP_sf"/>
</dbReference>
<keyword evidence="3" id="KW-1185">Reference proteome</keyword>
<dbReference type="RefSeq" id="WP_340271725.1">
    <property type="nucleotide sequence ID" value="NZ_JBBEOG010000016.1"/>
</dbReference>
<dbReference type="PANTHER" id="PTHR31157">
    <property type="entry name" value="SCP DOMAIN-CONTAINING PROTEIN"/>
    <property type="match status" value="1"/>
</dbReference>
<accession>A0ABW0GMY8</accession>
<evidence type="ECO:0000313" key="2">
    <source>
        <dbReference type="EMBL" id="MFC5381279.1"/>
    </source>
</evidence>
<dbReference type="PANTHER" id="PTHR31157:SF1">
    <property type="entry name" value="SCP DOMAIN-CONTAINING PROTEIN"/>
    <property type="match status" value="1"/>
</dbReference>
<evidence type="ECO:0000259" key="1">
    <source>
        <dbReference type="Pfam" id="PF00188"/>
    </source>
</evidence>
<dbReference type="Gene3D" id="3.40.33.10">
    <property type="entry name" value="CAP"/>
    <property type="match status" value="1"/>
</dbReference>
<dbReference type="SUPFAM" id="SSF55797">
    <property type="entry name" value="PR-1-like"/>
    <property type="match status" value="1"/>
</dbReference>
<dbReference type="InterPro" id="IPR006311">
    <property type="entry name" value="TAT_signal"/>
</dbReference>
<dbReference type="Pfam" id="PF00188">
    <property type="entry name" value="CAP"/>
    <property type="match status" value="1"/>
</dbReference>
<dbReference type="InterPro" id="IPR014044">
    <property type="entry name" value="CAP_dom"/>
</dbReference>
<gene>
    <name evidence="2" type="ORF">ACFPJ6_10795</name>
</gene>
<feature type="domain" description="SCP" evidence="1">
    <location>
        <begin position="53"/>
        <end position="159"/>
    </location>
</feature>
<sequence>METPETPLSVPVLDRRSVLRGASVLGAAGAAGAALTLTAAPASASLTSMYSHVATSRRSAGKRQLSRGTALQRVAQAWAVELARTGQLRHNPRYASLIPRGWLRAGENVGYVSGSSPEARLHRMWMDSRGHRANILGAYTHVGIGRAFDSRGRLWGVQVFAAYPR</sequence>
<dbReference type="EMBL" id="JBHSLD010000009">
    <property type="protein sequence ID" value="MFC5381279.1"/>
    <property type="molecule type" value="Genomic_DNA"/>
</dbReference>
<evidence type="ECO:0000313" key="3">
    <source>
        <dbReference type="Proteomes" id="UP001596122"/>
    </source>
</evidence>
<dbReference type="Proteomes" id="UP001596122">
    <property type="component" value="Unassembled WGS sequence"/>
</dbReference>